<proteinExistence type="predicted"/>
<reference evidence="3" key="1">
    <citation type="submission" date="2022-08" db="UniProtKB">
        <authorList>
            <consortium name="EnsemblMetazoa"/>
        </authorList>
    </citation>
    <scope>IDENTIFICATION</scope>
    <source>
        <strain evidence="3">EBRO</strain>
    </source>
</reference>
<dbReference type="EnsemblMetazoa" id="AATE006249-RA">
    <property type="protein sequence ID" value="AATE006249-PA.1"/>
    <property type="gene ID" value="AATE006249"/>
</dbReference>
<protein>
    <recommendedName>
        <fullName evidence="2">AD domain-containing protein</fullName>
    </recommendedName>
</protein>
<dbReference type="InterPro" id="IPR039683">
    <property type="entry name" value="Lsm12-like"/>
</dbReference>
<feature type="region of interest" description="Disordered" evidence="1">
    <location>
        <begin position="1"/>
        <end position="22"/>
    </location>
</feature>
<dbReference type="InterPro" id="IPR019181">
    <property type="entry name" value="LSM12_ABD"/>
</dbReference>
<dbReference type="VEuPathDB" id="VectorBase:AATE006249"/>
<feature type="domain" description="AD" evidence="2">
    <location>
        <begin position="109"/>
        <end position="203"/>
    </location>
</feature>
<evidence type="ECO:0000259" key="2">
    <source>
        <dbReference type="PROSITE" id="PS52001"/>
    </source>
</evidence>
<evidence type="ECO:0000313" key="3">
    <source>
        <dbReference type="EnsemblMetazoa" id="AATE006249-PA.1"/>
    </source>
</evidence>
<dbReference type="SMART" id="SM00995">
    <property type="entry name" value="AD"/>
    <property type="match status" value="1"/>
</dbReference>
<dbReference type="CDD" id="cd01735">
    <property type="entry name" value="LSm12_N"/>
    <property type="match status" value="1"/>
</dbReference>
<dbReference type="Pfam" id="PF09793">
    <property type="entry name" value="AD"/>
    <property type="match status" value="1"/>
</dbReference>
<dbReference type="Pfam" id="PF21166">
    <property type="entry name" value="LSM12_LSM"/>
    <property type="match status" value="1"/>
</dbReference>
<dbReference type="InterPro" id="IPR047574">
    <property type="entry name" value="AD"/>
</dbReference>
<dbReference type="AlphaFoldDB" id="A0A182IVF6"/>
<sequence length="216" mass="23574">MIEKAKREAADDRNSAETERSVENKNTVVMAGLVQDCFSIGSTVVCTTCYNANIEGEVLAFDQQTKMLILKCPSASNSVKLNDVYIVNLAMCSDVQVKKEACIVPEQPLSLNLQRLSTRARNQVEQKRCQLSALAAGVSTEGQNLFMAIARTITQVTWSGPNIVVFKDVTITPPYKVDNVNGPSDRQLSYVKKIVEKHSDDQAGITKSTSADIAAN</sequence>
<organism evidence="3">
    <name type="scientific">Anopheles atroparvus</name>
    <name type="common">European mosquito</name>
    <dbReference type="NCBI Taxonomy" id="41427"/>
    <lineage>
        <taxon>Eukaryota</taxon>
        <taxon>Metazoa</taxon>
        <taxon>Ecdysozoa</taxon>
        <taxon>Arthropoda</taxon>
        <taxon>Hexapoda</taxon>
        <taxon>Insecta</taxon>
        <taxon>Pterygota</taxon>
        <taxon>Neoptera</taxon>
        <taxon>Endopterygota</taxon>
        <taxon>Diptera</taxon>
        <taxon>Nematocera</taxon>
        <taxon>Culicoidea</taxon>
        <taxon>Culicidae</taxon>
        <taxon>Anophelinae</taxon>
        <taxon>Anopheles</taxon>
    </lineage>
</organism>
<dbReference type="PANTHER" id="PTHR13542">
    <property type="entry name" value="LSM12 HOMOLOG"/>
    <property type="match status" value="1"/>
</dbReference>
<dbReference type="PROSITE" id="PS52001">
    <property type="entry name" value="AD"/>
    <property type="match status" value="1"/>
</dbReference>
<dbReference type="STRING" id="41427.A0A182IVF6"/>
<evidence type="ECO:0000256" key="1">
    <source>
        <dbReference type="SAM" id="MobiDB-lite"/>
    </source>
</evidence>
<accession>A0A182IVF6</accession>
<name>A0A182IVF6_ANOAO</name>
<dbReference type="InterPro" id="IPR048478">
    <property type="entry name" value="LSM12_LSM"/>
</dbReference>